<evidence type="ECO:0000256" key="2">
    <source>
        <dbReference type="ARBA" id="ARBA00022603"/>
    </source>
</evidence>
<dbReference type="GO" id="GO:1905706">
    <property type="term" value="P:regulation of mitochondrial ATP synthesis coupled proton transport"/>
    <property type="evidence" value="ECO:0007669"/>
    <property type="project" value="TreeGrafter"/>
</dbReference>
<dbReference type="GO" id="GO:0005739">
    <property type="term" value="C:mitochondrion"/>
    <property type="evidence" value="ECO:0007669"/>
    <property type="project" value="TreeGrafter"/>
</dbReference>
<dbReference type="eggNOG" id="ENOG502S237">
    <property type="taxonomic scope" value="Eukaryota"/>
</dbReference>
<dbReference type="OMA" id="VVSFCWP"/>
<evidence type="ECO:0000256" key="3">
    <source>
        <dbReference type="ARBA" id="ARBA00022679"/>
    </source>
</evidence>
<dbReference type="EMBL" id="FN648291">
    <property type="protein sequence ID" value="CBJ26045.1"/>
    <property type="molecule type" value="Genomic_DNA"/>
</dbReference>
<dbReference type="Proteomes" id="UP000002630">
    <property type="component" value="Linkage Group LG02"/>
</dbReference>
<dbReference type="GO" id="GO:0032259">
    <property type="term" value="P:methylation"/>
    <property type="evidence" value="ECO:0007669"/>
    <property type="project" value="UniProtKB-KW"/>
</dbReference>
<evidence type="ECO:0000259" key="5">
    <source>
        <dbReference type="Pfam" id="PF13649"/>
    </source>
</evidence>
<dbReference type="PANTHER" id="PTHR13610">
    <property type="entry name" value="METHYLTRANSFERASE DOMAIN-CONTAINING PROTEIN"/>
    <property type="match status" value="1"/>
</dbReference>
<feature type="domain" description="Methyltransferase" evidence="5">
    <location>
        <begin position="40"/>
        <end position="131"/>
    </location>
</feature>
<dbReference type="AlphaFoldDB" id="D7FNN4"/>
<keyword evidence="4" id="KW-0949">S-adenosyl-L-methionine</keyword>
<gene>
    <name evidence="6" type="ORF">Esi_0018_0139</name>
</gene>
<dbReference type="PANTHER" id="PTHR13610:SF11">
    <property type="entry name" value="METHYLTRANSFERASE DOMAIN-CONTAINING PROTEIN"/>
    <property type="match status" value="1"/>
</dbReference>
<dbReference type="GO" id="GO:0016279">
    <property type="term" value="F:protein-lysine N-methyltransferase activity"/>
    <property type="evidence" value="ECO:0007669"/>
    <property type="project" value="InterPro"/>
</dbReference>
<organism evidence="6 7">
    <name type="scientific">Ectocarpus siliculosus</name>
    <name type="common">Brown alga</name>
    <name type="synonym">Conferva siliculosa</name>
    <dbReference type="NCBI Taxonomy" id="2880"/>
    <lineage>
        <taxon>Eukaryota</taxon>
        <taxon>Sar</taxon>
        <taxon>Stramenopiles</taxon>
        <taxon>Ochrophyta</taxon>
        <taxon>PX clade</taxon>
        <taxon>Phaeophyceae</taxon>
        <taxon>Ectocarpales</taxon>
        <taxon>Ectocarpaceae</taxon>
        <taxon>Ectocarpus</taxon>
    </lineage>
</organism>
<dbReference type="InterPro" id="IPR026170">
    <property type="entry name" value="FAM173A/B"/>
</dbReference>
<dbReference type="InParanoid" id="D7FNN4"/>
<keyword evidence="7" id="KW-1185">Reference proteome</keyword>
<protein>
    <recommendedName>
        <fullName evidence="5">Methyltransferase domain-containing protein</fullName>
    </recommendedName>
</protein>
<proteinExistence type="inferred from homology"/>
<evidence type="ECO:0000256" key="1">
    <source>
        <dbReference type="ARBA" id="ARBA00010633"/>
    </source>
</evidence>
<dbReference type="Pfam" id="PF13649">
    <property type="entry name" value="Methyltransf_25"/>
    <property type="match status" value="1"/>
</dbReference>
<accession>D7FNN4</accession>
<keyword evidence="2" id="KW-0489">Methyltransferase</keyword>
<comment type="similarity">
    <text evidence="1">Belongs to the ANT/ATPSC lysine N-methyltransferase family.</text>
</comment>
<reference evidence="6 7" key="1">
    <citation type="journal article" date="2010" name="Nature">
        <title>The Ectocarpus genome and the independent evolution of multicellularity in brown algae.</title>
        <authorList>
            <person name="Cock J.M."/>
            <person name="Sterck L."/>
            <person name="Rouze P."/>
            <person name="Scornet D."/>
            <person name="Allen A.E."/>
            <person name="Amoutzias G."/>
            <person name="Anthouard V."/>
            <person name="Artiguenave F."/>
            <person name="Aury J.M."/>
            <person name="Badger J.H."/>
            <person name="Beszteri B."/>
            <person name="Billiau K."/>
            <person name="Bonnet E."/>
            <person name="Bothwell J.H."/>
            <person name="Bowler C."/>
            <person name="Boyen C."/>
            <person name="Brownlee C."/>
            <person name="Carrano C.J."/>
            <person name="Charrier B."/>
            <person name="Cho G.Y."/>
            <person name="Coelho S.M."/>
            <person name="Collen J."/>
            <person name="Corre E."/>
            <person name="Da Silva C."/>
            <person name="Delage L."/>
            <person name="Delaroque N."/>
            <person name="Dittami S.M."/>
            <person name="Doulbeau S."/>
            <person name="Elias M."/>
            <person name="Farnham G."/>
            <person name="Gachon C.M."/>
            <person name="Gschloessl B."/>
            <person name="Heesch S."/>
            <person name="Jabbari K."/>
            <person name="Jubin C."/>
            <person name="Kawai H."/>
            <person name="Kimura K."/>
            <person name="Kloareg B."/>
            <person name="Kupper F.C."/>
            <person name="Lang D."/>
            <person name="Le Bail A."/>
            <person name="Leblanc C."/>
            <person name="Lerouge P."/>
            <person name="Lohr M."/>
            <person name="Lopez P.J."/>
            <person name="Martens C."/>
            <person name="Maumus F."/>
            <person name="Michel G."/>
            <person name="Miranda-Saavedra D."/>
            <person name="Morales J."/>
            <person name="Moreau H."/>
            <person name="Motomura T."/>
            <person name="Nagasato C."/>
            <person name="Napoli C.A."/>
            <person name="Nelson D.R."/>
            <person name="Nyvall-Collen P."/>
            <person name="Peters A.F."/>
            <person name="Pommier C."/>
            <person name="Potin P."/>
            <person name="Poulain J."/>
            <person name="Quesneville H."/>
            <person name="Read B."/>
            <person name="Rensing S.A."/>
            <person name="Ritter A."/>
            <person name="Rousvoal S."/>
            <person name="Samanta M."/>
            <person name="Samson G."/>
            <person name="Schroeder D.C."/>
            <person name="Segurens B."/>
            <person name="Strittmatter M."/>
            <person name="Tonon T."/>
            <person name="Tregear J.W."/>
            <person name="Valentin K."/>
            <person name="von Dassow P."/>
            <person name="Yamagishi T."/>
            <person name="Van de Peer Y."/>
            <person name="Wincker P."/>
        </authorList>
    </citation>
    <scope>NUCLEOTIDE SEQUENCE [LARGE SCALE GENOMIC DNA]</scope>
    <source>
        <strain evidence="7">Ec32 / CCAP1310/4</strain>
    </source>
</reference>
<dbReference type="InterPro" id="IPR029063">
    <property type="entry name" value="SAM-dependent_MTases_sf"/>
</dbReference>
<dbReference type="CDD" id="cd02440">
    <property type="entry name" value="AdoMet_MTases"/>
    <property type="match status" value="1"/>
</dbReference>
<name>D7FNN4_ECTSI</name>
<dbReference type="InterPro" id="IPR041698">
    <property type="entry name" value="Methyltransf_25"/>
</dbReference>
<keyword evidence="3" id="KW-0808">Transferase</keyword>
<evidence type="ECO:0000313" key="7">
    <source>
        <dbReference type="Proteomes" id="UP000002630"/>
    </source>
</evidence>
<dbReference type="Gene3D" id="3.40.50.150">
    <property type="entry name" value="Vaccinia Virus protein VP39"/>
    <property type="match status" value="1"/>
</dbReference>
<evidence type="ECO:0000256" key="4">
    <source>
        <dbReference type="ARBA" id="ARBA00022691"/>
    </source>
</evidence>
<dbReference type="SUPFAM" id="SSF53335">
    <property type="entry name" value="S-adenosyl-L-methionine-dependent methyltransferases"/>
    <property type="match status" value="1"/>
</dbReference>
<sequence>MEDNSGCIGEKLAPFNPSSDAVIRMAIEMLQLVKESILYDLGCGDGRLLVEAIKASGARGVGVEYDKRFVDRALTRVADAQLEHKIKVVHGNVLDVDIVEATAVFIYLVPAGMAALKEALVSALRAGARVVTYVFSIPGLDPVRVETFKATKIYLYTAASVATPA</sequence>
<dbReference type="OrthoDB" id="66144at2759"/>
<dbReference type="EMBL" id="FN649727">
    <property type="protein sequence ID" value="CBJ26045.1"/>
    <property type="molecule type" value="Genomic_DNA"/>
</dbReference>
<dbReference type="STRING" id="2880.D7FNN4"/>
<evidence type="ECO:0000313" key="6">
    <source>
        <dbReference type="EMBL" id="CBJ26045.1"/>
    </source>
</evidence>